<dbReference type="Proteomes" id="UP000436047">
    <property type="component" value="Unassembled WGS sequence"/>
</dbReference>
<name>A0A6N7WRM2_9FIRM</name>
<keyword evidence="2" id="KW-1185">Reference proteome</keyword>
<reference evidence="1 2" key="1">
    <citation type="submission" date="2019-08" db="EMBL/GenBank/DDBJ databases">
        <title>In-depth cultivation of the pig gut microbiome towards novel bacterial diversity and tailored functional studies.</title>
        <authorList>
            <person name="Wylensek D."/>
            <person name="Hitch T.C.A."/>
            <person name="Clavel T."/>
        </authorList>
    </citation>
    <scope>NUCLEOTIDE SEQUENCE [LARGE SCALE GENOMIC DNA]</scope>
    <source>
        <strain evidence="1 2">WCA-389-WT-23B</strain>
    </source>
</reference>
<protein>
    <submittedName>
        <fullName evidence="1">Uncharacterized protein</fullName>
    </submittedName>
</protein>
<evidence type="ECO:0000313" key="2">
    <source>
        <dbReference type="Proteomes" id="UP000436047"/>
    </source>
</evidence>
<dbReference type="GeneID" id="86056977"/>
<sequence>MNLSFFGDNMDGERWEELCDSCYRIRYQEDGYQKVPATANGDAGIEGFTNRLVYQCYYPEGEYSDQQWYEKLRTKLTKDIGKFVDEEYADKLKSLGVKNITEWHLVVPSYRDKRILEHAKTKTDMVLEKKKEKPDIYSYIEDNFIIRIKVADDFKAEMSQLIRNSCLDIKLNSAIKDAEVDLSKCESVKVENIKRKVKAVMGNVEESDEHYIELVNTYIEFYMRGIELMKIFSRDFPEVYGDINELLLAYKKKVYSKTMFNPNKSMNATIFNEIVEEFGGRLEKELPV</sequence>
<dbReference type="EMBL" id="VUMI01000112">
    <property type="protein sequence ID" value="MSS92060.1"/>
    <property type="molecule type" value="Genomic_DNA"/>
</dbReference>
<proteinExistence type="predicted"/>
<accession>A0A6N7WRM2</accession>
<evidence type="ECO:0000313" key="1">
    <source>
        <dbReference type="EMBL" id="MSS92060.1"/>
    </source>
</evidence>
<comment type="caution">
    <text evidence="1">The sequence shown here is derived from an EMBL/GenBank/DDBJ whole genome shotgun (WGS) entry which is preliminary data.</text>
</comment>
<dbReference type="RefSeq" id="WP_154468371.1">
    <property type="nucleotide sequence ID" value="NZ_VUMI01000112.1"/>
</dbReference>
<organism evidence="1 2">
    <name type="scientific">Eisenbergiella porci</name>
    <dbReference type="NCBI Taxonomy" id="2652274"/>
    <lineage>
        <taxon>Bacteria</taxon>
        <taxon>Bacillati</taxon>
        <taxon>Bacillota</taxon>
        <taxon>Clostridia</taxon>
        <taxon>Lachnospirales</taxon>
        <taxon>Lachnospiraceae</taxon>
        <taxon>Eisenbergiella</taxon>
    </lineage>
</organism>
<dbReference type="AlphaFoldDB" id="A0A6N7WRM2"/>
<gene>
    <name evidence="1" type="ORF">FYJ45_28810</name>
</gene>